<dbReference type="InterPro" id="IPR036691">
    <property type="entry name" value="Endo/exonu/phosph_ase_sf"/>
</dbReference>
<dbReference type="Proteomes" id="UP001218218">
    <property type="component" value="Unassembled WGS sequence"/>
</dbReference>
<evidence type="ECO:0000313" key="1">
    <source>
        <dbReference type="EMBL" id="KAJ7315617.1"/>
    </source>
</evidence>
<reference evidence="1" key="1">
    <citation type="submission" date="2023-03" db="EMBL/GenBank/DDBJ databases">
        <title>Massive genome expansion in bonnet fungi (Mycena s.s.) driven by repeated elements and novel gene families across ecological guilds.</title>
        <authorList>
            <consortium name="Lawrence Berkeley National Laboratory"/>
            <person name="Harder C.B."/>
            <person name="Miyauchi S."/>
            <person name="Viragh M."/>
            <person name="Kuo A."/>
            <person name="Thoen E."/>
            <person name="Andreopoulos B."/>
            <person name="Lu D."/>
            <person name="Skrede I."/>
            <person name="Drula E."/>
            <person name="Henrissat B."/>
            <person name="Morin E."/>
            <person name="Kohler A."/>
            <person name="Barry K."/>
            <person name="LaButti K."/>
            <person name="Morin E."/>
            <person name="Salamov A."/>
            <person name="Lipzen A."/>
            <person name="Mereny Z."/>
            <person name="Hegedus B."/>
            <person name="Baldrian P."/>
            <person name="Stursova M."/>
            <person name="Weitz H."/>
            <person name="Taylor A."/>
            <person name="Grigoriev I.V."/>
            <person name="Nagy L.G."/>
            <person name="Martin F."/>
            <person name="Kauserud H."/>
        </authorList>
    </citation>
    <scope>NUCLEOTIDE SEQUENCE</scope>
    <source>
        <strain evidence="1">CBHHK002</strain>
    </source>
</reference>
<dbReference type="SUPFAM" id="SSF56219">
    <property type="entry name" value="DNase I-like"/>
    <property type="match status" value="1"/>
</dbReference>
<dbReference type="EMBL" id="JARIHO010000061">
    <property type="protein sequence ID" value="KAJ7315617.1"/>
    <property type="molecule type" value="Genomic_DNA"/>
</dbReference>
<proteinExistence type="predicted"/>
<evidence type="ECO:0000313" key="2">
    <source>
        <dbReference type="Proteomes" id="UP001218218"/>
    </source>
</evidence>
<comment type="caution">
    <text evidence="1">The sequence shown here is derived from an EMBL/GenBank/DDBJ whole genome shotgun (WGS) entry which is preliminary data.</text>
</comment>
<evidence type="ECO:0008006" key="3">
    <source>
        <dbReference type="Google" id="ProtNLM"/>
    </source>
</evidence>
<accession>A0AAD6ZCU5</accession>
<gene>
    <name evidence="1" type="ORF">DFH08DRAFT_715537</name>
</gene>
<sequence length="121" mass="13688">MSEHPQASQAGRQLRIWGQNLNKSLDAQTDLLNHLSPNYFDLALLQEPCCDFRGISRATRGFVSVYPPLHNRDPRASRSMILVNTRLPASTWRTIHIPSPDITAIDLFGEAFGTIRIINIY</sequence>
<keyword evidence="2" id="KW-1185">Reference proteome</keyword>
<protein>
    <recommendedName>
        <fullName evidence="3">Endonuclease/exonuclease/phosphatase domain-containing protein</fullName>
    </recommendedName>
</protein>
<feature type="non-terminal residue" evidence="1">
    <location>
        <position position="121"/>
    </location>
</feature>
<organism evidence="1 2">
    <name type="scientific">Mycena albidolilacea</name>
    <dbReference type="NCBI Taxonomy" id="1033008"/>
    <lineage>
        <taxon>Eukaryota</taxon>
        <taxon>Fungi</taxon>
        <taxon>Dikarya</taxon>
        <taxon>Basidiomycota</taxon>
        <taxon>Agaricomycotina</taxon>
        <taxon>Agaricomycetes</taxon>
        <taxon>Agaricomycetidae</taxon>
        <taxon>Agaricales</taxon>
        <taxon>Marasmiineae</taxon>
        <taxon>Mycenaceae</taxon>
        <taxon>Mycena</taxon>
    </lineage>
</organism>
<dbReference type="Gene3D" id="3.60.10.10">
    <property type="entry name" value="Endonuclease/exonuclease/phosphatase"/>
    <property type="match status" value="1"/>
</dbReference>
<name>A0AAD6ZCU5_9AGAR</name>
<dbReference type="AlphaFoldDB" id="A0AAD6ZCU5"/>